<feature type="domain" description="BON" evidence="2">
    <location>
        <begin position="235"/>
        <end position="303"/>
    </location>
</feature>
<dbReference type="Gene3D" id="3.30.1340.30">
    <property type="match status" value="1"/>
</dbReference>
<dbReference type="Proteomes" id="UP000658720">
    <property type="component" value="Unassembled WGS sequence"/>
</dbReference>
<keyword evidence="4" id="KW-1185">Reference proteome</keyword>
<dbReference type="InterPro" id="IPR007055">
    <property type="entry name" value="BON_dom"/>
</dbReference>
<evidence type="ECO:0000313" key="4">
    <source>
        <dbReference type="Proteomes" id="UP000658720"/>
    </source>
</evidence>
<keyword evidence="1" id="KW-1133">Transmembrane helix</keyword>
<dbReference type="RefSeq" id="WP_194020770.1">
    <property type="nucleotide sequence ID" value="NZ_JADEVV010000061.1"/>
</dbReference>
<evidence type="ECO:0000313" key="3">
    <source>
        <dbReference type="EMBL" id="MBE9255381.1"/>
    </source>
</evidence>
<protein>
    <submittedName>
        <fullName evidence="3">BON domain-containing protein</fullName>
    </submittedName>
</protein>
<dbReference type="EMBL" id="JADEVV010000061">
    <property type="protein sequence ID" value="MBE9255381.1"/>
    <property type="molecule type" value="Genomic_DNA"/>
</dbReference>
<gene>
    <name evidence="3" type="ORF">IQ217_16370</name>
</gene>
<sequence length="304" mass="33122">MFNTKDSDRSNWVVQREYQDAEGVIRIEYRDSLGKIYTEAKDPNQQAKIYQNGYVDGALVEHHQQSVQLKQQEVADKKISMDLLVGLIIAGLVGITATMAYYLFQVNSPSPMTVVTMPIYETKPVPSLSPTLVEKSVTNITPAQSAKLEPQDFNQTITTPSKAAQPAATIAPQVIPKVTQTVQPVKPATIAVEAPARPSPSEVKPIAPKPMASMPPVVLSPNTPIPNTVSSLNKTDVQLKEDIVQKLNEQFSNSQLLVDVNQGNVKISGTVTTPGQLEQIQPLVRSMEGVKTINVEVTLKISSN</sequence>
<keyword evidence="1" id="KW-0812">Transmembrane</keyword>
<reference evidence="3 4" key="1">
    <citation type="submission" date="2020-10" db="EMBL/GenBank/DDBJ databases">
        <authorList>
            <person name="Castelo-Branco R."/>
            <person name="Eusebio N."/>
            <person name="Adriana R."/>
            <person name="Vieira A."/>
            <person name="Brugerolle De Fraissinette N."/>
            <person name="Rezende De Castro R."/>
            <person name="Schneider M.P."/>
            <person name="Vasconcelos V."/>
            <person name="Leao P.N."/>
        </authorList>
    </citation>
    <scope>NUCLEOTIDE SEQUENCE [LARGE SCALE GENOMIC DNA]</scope>
    <source>
        <strain evidence="3 4">LEGE 00031</strain>
    </source>
</reference>
<dbReference type="Pfam" id="PF04972">
    <property type="entry name" value="BON"/>
    <property type="match status" value="1"/>
</dbReference>
<evidence type="ECO:0000256" key="1">
    <source>
        <dbReference type="SAM" id="Phobius"/>
    </source>
</evidence>
<feature type="transmembrane region" description="Helical" evidence="1">
    <location>
        <begin position="83"/>
        <end position="104"/>
    </location>
</feature>
<name>A0ABR9VYR7_9SYNC</name>
<comment type="caution">
    <text evidence="3">The sequence shown here is derived from an EMBL/GenBank/DDBJ whole genome shotgun (WGS) entry which is preliminary data.</text>
</comment>
<organism evidence="3 4">
    <name type="scientific">Synechocystis salina LEGE 00031</name>
    <dbReference type="NCBI Taxonomy" id="1828736"/>
    <lineage>
        <taxon>Bacteria</taxon>
        <taxon>Bacillati</taxon>
        <taxon>Cyanobacteriota</taxon>
        <taxon>Cyanophyceae</taxon>
        <taxon>Synechococcales</taxon>
        <taxon>Merismopediaceae</taxon>
        <taxon>Synechocystis</taxon>
    </lineage>
</organism>
<evidence type="ECO:0000259" key="2">
    <source>
        <dbReference type="PROSITE" id="PS50914"/>
    </source>
</evidence>
<proteinExistence type="predicted"/>
<accession>A0ABR9VYR7</accession>
<keyword evidence="1" id="KW-0472">Membrane</keyword>
<dbReference type="PROSITE" id="PS50914">
    <property type="entry name" value="BON"/>
    <property type="match status" value="1"/>
</dbReference>